<dbReference type="Proteomes" id="UP000799778">
    <property type="component" value="Unassembled WGS sequence"/>
</dbReference>
<keyword evidence="1" id="KW-0472">Membrane</keyword>
<protein>
    <submittedName>
        <fullName evidence="2">Uncharacterized protein</fullName>
    </submittedName>
</protein>
<dbReference type="RefSeq" id="XP_033389915.1">
    <property type="nucleotide sequence ID" value="XM_033522167.1"/>
</dbReference>
<dbReference type="EMBL" id="ML978066">
    <property type="protein sequence ID" value="KAF2021576.1"/>
    <property type="molecule type" value="Genomic_DNA"/>
</dbReference>
<keyword evidence="1" id="KW-1133">Transmembrane helix</keyword>
<keyword evidence="1" id="KW-0812">Transmembrane</keyword>
<keyword evidence="3" id="KW-1185">Reference proteome</keyword>
<proteinExistence type="predicted"/>
<gene>
    <name evidence="2" type="ORF">BU24DRAFT_23102</name>
</gene>
<evidence type="ECO:0000256" key="1">
    <source>
        <dbReference type="SAM" id="Phobius"/>
    </source>
</evidence>
<organism evidence="2 3">
    <name type="scientific">Aaosphaeria arxii CBS 175.79</name>
    <dbReference type="NCBI Taxonomy" id="1450172"/>
    <lineage>
        <taxon>Eukaryota</taxon>
        <taxon>Fungi</taxon>
        <taxon>Dikarya</taxon>
        <taxon>Ascomycota</taxon>
        <taxon>Pezizomycotina</taxon>
        <taxon>Dothideomycetes</taxon>
        <taxon>Pleosporomycetidae</taxon>
        <taxon>Pleosporales</taxon>
        <taxon>Pleosporales incertae sedis</taxon>
        <taxon>Aaosphaeria</taxon>
    </lineage>
</organism>
<accession>A0A6A5Y8D5</accession>
<name>A0A6A5Y8D5_9PLEO</name>
<feature type="transmembrane region" description="Helical" evidence="1">
    <location>
        <begin position="51"/>
        <end position="73"/>
    </location>
</feature>
<reference evidence="2" key="1">
    <citation type="journal article" date="2020" name="Stud. Mycol.">
        <title>101 Dothideomycetes genomes: a test case for predicting lifestyles and emergence of pathogens.</title>
        <authorList>
            <person name="Haridas S."/>
            <person name="Albert R."/>
            <person name="Binder M."/>
            <person name="Bloem J."/>
            <person name="Labutti K."/>
            <person name="Salamov A."/>
            <person name="Andreopoulos B."/>
            <person name="Baker S."/>
            <person name="Barry K."/>
            <person name="Bills G."/>
            <person name="Bluhm B."/>
            <person name="Cannon C."/>
            <person name="Castanera R."/>
            <person name="Culley D."/>
            <person name="Daum C."/>
            <person name="Ezra D."/>
            <person name="Gonzalez J."/>
            <person name="Henrissat B."/>
            <person name="Kuo A."/>
            <person name="Liang C."/>
            <person name="Lipzen A."/>
            <person name="Lutzoni F."/>
            <person name="Magnuson J."/>
            <person name="Mondo S."/>
            <person name="Nolan M."/>
            <person name="Ohm R."/>
            <person name="Pangilinan J."/>
            <person name="Park H.-J."/>
            <person name="Ramirez L."/>
            <person name="Alfaro M."/>
            <person name="Sun H."/>
            <person name="Tritt A."/>
            <person name="Yoshinaga Y."/>
            <person name="Zwiers L.-H."/>
            <person name="Turgeon B."/>
            <person name="Goodwin S."/>
            <person name="Spatafora J."/>
            <person name="Crous P."/>
            <person name="Grigoriev I."/>
        </authorList>
    </citation>
    <scope>NUCLEOTIDE SEQUENCE</scope>
    <source>
        <strain evidence="2">CBS 175.79</strain>
    </source>
</reference>
<evidence type="ECO:0000313" key="2">
    <source>
        <dbReference type="EMBL" id="KAF2021576.1"/>
    </source>
</evidence>
<evidence type="ECO:0000313" key="3">
    <source>
        <dbReference type="Proteomes" id="UP000799778"/>
    </source>
</evidence>
<sequence>MKIFQYNLQHVQVVMTRFMAFSPMFLVLGPFNQTLYHETYRASHEQGSARYSALIWTAEATGCVVHLLCGAFAKSHVMVNSWSQGYVRKYALHLVFPFLQ</sequence>
<feature type="transmembrane region" description="Helical" evidence="1">
    <location>
        <begin position="12"/>
        <end position="31"/>
    </location>
</feature>
<dbReference type="AlphaFoldDB" id="A0A6A5Y8D5"/>
<dbReference type="GeneID" id="54279564"/>